<protein>
    <submittedName>
        <fullName evidence="8">Lipid A biosynthesis (KDO)2-(Lauroyl)-lipid IVA acyltransferase</fullName>
    </submittedName>
</protein>
<evidence type="ECO:0000313" key="9">
    <source>
        <dbReference type="Proteomes" id="UP000473008"/>
    </source>
</evidence>
<evidence type="ECO:0000256" key="2">
    <source>
        <dbReference type="ARBA" id="ARBA00022475"/>
    </source>
</evidence>
<keyword evidence="7" id="KW-1133">Transmembrane helix</keyword>
<dbReference type="InterPro" id="IPR004960">
    <property type="entry name" value="LipA_acyltrans"/>
</dbReference>
<evidence type="ECO:0000256" key="4">
    <source>
        <dbReference type="ARBA" id="ARBA00022679"/>
    </source>
</evidence>
<keyword evidence="3" id="KW-0997">Cell inner membrane</keyword>
<dbReference type="CDD" id="cd07984">
    <property type="entry name" value="LPLAT_LABLAT-like"/>
    <property type="match status" value="1"/>
</dbReference>
<reference evidence="8 9" key="1">
    <citation type="submission" date="2020-02" db="EMBL/GenBank/DDBJ databases">
        <title>The draft genome of Grimontia sedimenta sp. nov., isolated from benthic sediments near coral reefs south of Kuwait.</title>
        <authorList>
            <person name="Mahmoud H.M."/>
            <person name="Jose L."/>
            <person name="Eapen S."/>
        </authorList>
    </citation>
    <scope>NUCLEOTIDE SEQUENCE [LARGE SCALE GENOMIC DNA]</scope>
    <source>
        <strain evidence="8 9">S25</strain>
    </source>
</reference>
<keyword evidence="7" id="KW-0812">Transmembrane</keyword>
<evidence type="ECO:0000256" key="1">
    <source>
        <dbReference type="ARBA" id="ARBA00004533"/>
    </source>
</evidence>
<dbReference type="EMBL" id="JAALDL010000013">
    <property type="protein sequence ID" value="NGN99189.1"/>
    <property type="molecule type" value="Genomic_DNA"/>
</dbReference>
<name>A0A6M1RNY1_9GAMM</name>
<dbReference type="PANTHER" id="PTHR30606">
    <property type="entry name" value="LIPID A BIOSYNTHESIS LAUROYL ACYLTRANSFERASE"/>
    <property type="match status" value="1"/>
</dbReference>
<keyword evidence="4 8" id="KW-0808">Transferase</keyword>
<evidence type="ECO:0000256" key="7">
    <source>
        <dbReference type="SAM" id="Phobius"/>
    </source>
</evidence>
<proteinExistence type="predicted"/>
<gene>
    <name evidence="8" type="ORF">G5S52_16485</name>
</gene>
<comment type="caution">
    <text evidence="8">The sequence shown here is derived from an EMBL/GenBank/DDBJ whole genome shotgun (WGS) entry which is preliminary data.</text>
</comment>
<feature type="transmembrane region" description="Helical" evidence="7">
    <location>
        <begin position="25"/>
        <end position="44"/>
    </location>
</feature>
<evidence type="ECO:0000256" key="5">
    <source>
        <dbReference type="ARBA" id="ARBA00023136"/>
    </source>
</evidence>
<keyword evidence="9" id="KW-1185">Reference proteome</keyword>
<dbReference type="Proteomes" id="UP000473008">
    <property type="component" value="Unassembled WGS sequence"/>
</dbReference>
<evidence type="ECO:0000313" key="8">
    <source>
        <dbReference type="EMBL" id="NGN99189.1"/>
    </source>
</evidence>
<dbReference type="PANTHER" id="PTHR30606:SF4">
    <property type="entry name" value="LIPID A BIOSYNTHESIS MYRISTOYLTRANSFERASE"/>
    <property type="match status" value="1"/>
</dbReference>
<evidence type="ECO:0000256" key="6">
    <source>
        <dbReference type="ARBA" id="ARBA00023315"/>
    </source>
</evidence>
<organism evidence="8 9">
    <name type="scientific">Grimontia sedimenti</name>
    <dbReference type="NCBI Taxonomy" id="2711294"/>
    <lineage>
        <taxon>Bacteria</taxon>
        <taxon>Pseudomonadati</taxon>
        <taxon>Pseudomonadota</taxon>
        <taxon>Gammaproteobacteria</taxon>
        <taxon>Vibrionales</taxon>
        <taxon>Vibrionaceae</taxon>
        <taxon>Grimontia</taxon>
    </lineage>
</organism>
<accession>A0A6M1RNY1</accession>
<dbReference type="GO" id="GO:0005886">
    <property type="term" value="C:plasma membrane"/>
    <property type="evidence" value="ECO:0007669"/>
    <property type="project" value="UniProtKB-SubCell"/>
</dbReference>
<keyword evidence="6 8" id="KW-0012">Acyltransferase</keyword>
<keyword evidence="5 7" id="KW-0472">Membrane</keyword>
<evidence type="ECO:0000256" key="3">
    <source>
        <dbReference type="ARBA" id="ARBA00022519"/>
    </source>
</evidence>
<dbReference type="RefSeq" id="WP_165016003.1">
    <property type="nucleotide sequence ID" value="NZ_JAALDL010000013.1"/>
</dbReference>
<dbReference type="AlphaFoldDB" id="A0A6M1RNY1"/>
<dbReference type="NCBIfam" id="NF006507">
    <property type="entry name" value="PRK08943.1"/>
    <property type="match status" value="1"/>
</dbReference>
<sequence>MSPAPIDQQTYNPTFSWRYLTPKYWGTWIVVFLGALFSLLPPVIHKFMALGLSRAVSLSKSGSVHRTRVNLSLCFPEKSQSEREFILRKQFCIAISYLLRFPLISLRSKKWLNNRVTIHGLNHLENSSQNNTILLVPHTWSIDVPAIYLASHGLPVAAFAKKQKNSLLDWLMHRQRVQYGGAVCERNQGIKPFIKAVRSGYLGYYLPDEDLGEKHSVFVDFFGTTKATMSGLYKLAKVSQAKIVPLYATFNIDSGNYEMELFEPIILTGDESDDARLLNIFIEQQVLKNPEQYMWILPLLKTRSDNMGSPYRKPSHT</sequence>
<dbReference type="GO" id="GO:0016746">
    <property type="term" value="F:acyltransferase activity"/>
    <property type="evidence" value="ECO:0007669"/>
    <property type="project" value="UniProtKB-KW"/>
</dbReference>
<keyword evidence="2" id="KW-1003">Cell membrane</keyword>
<dbReference type="GO" id="GO:0009247">
    <property type="term" value="P:glycolipid biosynthetic process"/>
    <property type="evidence" value="ECO:0007669"/>
    <property type="project" value="UniProtKB-ARBA"/>
</dbReference>
<dbReference type="PIRSF" id="PIRSF026649">
    <property type="entry name" value="MsbB"/>
    <property type="match status" value="1"/>
</dbReference>
<comment type="subcellular location">
    <subcellularLocation>
        <location evidence="1">Cell inner membrane</location>
    </subcellularLocation>
</comment>
<dbReference type="Pfam" id="PF03279">
    <property type="entry name" value="Lip_A_acyltrans"/>
    <property type="match status" value="1"/>
</dbReference>